<gene>
    <name evidence="8" type="ORF">DKT77_17585</name>
</gene>
<feature type="binding site" evidence="6">
    <location>
        <position position="128"/>
    </location>
    <ligand>
        <name>Mg(2+)</name>
        <dbReference type="ChEBI" id="CHEBI:18420"/>
    </ligand>
</feature>
<dbReference type="AlphaFoldDB" id="A0A2V2L865"/>
<keyword evidence="9" id="KW-1185">Reference proteome</keyword>
<dbReference type="InterPro" id="IPR005000">
    <property type="entry name" value="Aldolase/citrate-lyase_domain"/>
</dbReference>
<feature type="binding site" evidence="5">
    <location>
        <position position="70"/>
    </location>
    <ligand>
        <name>substrate</name>
    </ligand>
</feature>
<feature type="binding site" evidence="5">
    <location>
        <position position="128"/>
    </location>
    <ligand>
        <name>substrate</name>
    </ligand>
</feature>
<dbReference type="PANTHER" id="PTHR32308:SF10">
    <property type="entry name" value="CITRATE LYASE SUBUNIT BETA"/>
    <property type="match status" value="1"/>
</dbReference>
<dbReference type="EMBL" id="QGKU01000052">
    <property type="protein sequence ID" value="PWR01375.1"/>
    <property type="molecule type" value="Genomic_DNA"/>
</dbReference>
<evidence type="ECO:0000256" key="6">
    <source>
        <dbReference type="PIRSR" id="PIRSR015582-2"/>
    </source>
</evidence>
<dbReference type="SUPFAM" id="SSF51621">
    <property type="entry name" value="Phosphoenolpyruvate/pyruvate domain"/>
    <property type="match status" value="1"/>
</dbReference>
<dbReference type="InterPro" id="IPR015813">
    <property type="entry name" value="Pyrv/PenolPyrv_kinase-like_dom"/>
</dbReference>
<protein>
    <submittedName>
        <fullName evidence="8">CoA ester lyase</fullName>
    </submittedName>
</protein>
<evidence type="ECO:0000313" key="8">
    <source>
        <dbReference type="EMBL" id="PWR01375.1"/>
    </source>
</evidence>
<comment type="caution">
    <text evidence="8">The sequence shown here is derived from an EMBL/GenBank/DDBJ whole genome shotgun (WGS) entry which is preliminary data.</text>
</comment>
<comment type="similarity">
    <text evidence="2">Belongs to the HpcH/HpaI aldolase family.</text>
</comment>
<evidence type="ECO:0000256" key="5">
    <source>
        <dbReference type="PIRSR" id="PIRSR015582-1"/>
    </source>
</evidence>
<dbReference type="RefSeq" id="WP_109812984.1">
    <property type="nucleotide sequence ID" value="NZ_QGKU01000052.1"/>
</dbReference>
<keyword evidence="3 6" id="KW-0479">Metal-binding</keyword>
<evidence type="ECO:0000256" key="3">
    <source>
        <dbReference type="ARBA" id="ARBA00022723"/>
    </source>
</evidence>
<sequence>MTTRARPYRSVLYIPGSNARALDKARSLPVDAIIFDLEDAVAADAKADARALLVAELGAGGYGQRLQIVRLNGMSSEWGADDLAAISAIGPQAVLLPKAESAADVAQVAAQLDAVPACAETRIWTMMETPRGILNAAEIAAAPRMGGFVMGTNDLAKELRTRFTPDRQPLVTSLQICLLAARAAGIAVVDGVYNAFKDEDGLRRECEQGRDMGFDGKTLIHPAQVAVANEIFAPSQEDIDLARRQIVAFEAAEAEGRGVAVVDGKIVENLHIVTARQTLATAEAIAAMEG</sequence>
<dbReference type="Proteomes" id="UP000245680">
    <property type="component" value="Unassembled WGS sequence"/>
</dbReference>
<feature type="domain" description="HpcH/HpaI aldolase/citrate lyase" evidence="7">
    <location>
        <begin position="9"/>
        <end position="222"/>
    </location>
</feature>
<accession>A0A2V2L865</accession>
<evidence type="ECO:0000313" key="9">
    <source>
        <dbReference type="Proteomes" id="UP000245680"/>
    </source>
</evidence>
<keyword evidence="4 6" id="KW-0460">Magnesium</keyword>
<evidence type="ECO:0000259" key="7">
    <source>
        <dbReference type="Pfam" id="PF03328"/>
    </source>
</evidence>
<organism evidence="8 9">
    <name type="scientific">Meridianimarinicoccus roseus</name>
    <dbReference type="NCBI Taxonomy" id="2072018"/>
    <lineage>
        <taxon>Bacteria</taxon>
        <taxon>Pseudomonadati</taxon>
        <taxon>Pseudomonadota</taxon>
        <taxon>Alphaproteobacteria</taxon>
        <taxon>Rhodobacterales</taxon>
        <taxon>Paracoccaceae</taxon>
        <taxon>Meridianimarinicoccus</taxon>
    </lineage>
</organism>
<dbReference type="InterPro" id="IPR040442">
    <property type="entry name" value="Pyrv_kinase-like_dom_sf"/>
</dbReference>
<dbReference type="PANTHER" id="PTHR32308">
    <property type="entry name" value="LYASE BETA SUBUNIT, PUTATIVE (AFU_ORTHOLOGUE AFUA_4G13030)-RELATED"/>
    <property type="match status" value="1"/>
</dbReference>
<dbReference type="GO" id="GO:0016829">
    <property type="term" value="F:lyase activity"/>
    <property type="evidence" value="ECO:0007669"/>
    <property type="project" value="UniProtKB-KW"/>
</dbReference>
<evidence type="ECO:0000256" key="1">
    <source>
        <dbReference type="ARBA" id="ARBA00001946"/>
    </source>
</evidence>
<evidence type="ECO:0000256" key="4">
    <source>
        <dbReference type="ARBA" id="ARBA00022842"/>
    </source>
</evidence>
<dbReference type="PIRSF" id="PIRSF015582">
    <property type="entry name" value="Cit_lyase_B"/>
    <property type="match status" value="1"/>
</dbReference>
<comment type="cofactor">
    <cofactor evidence="1">
        <name>Mg(2+)</name>
        <dbReference type="ChEBI" id="CHEBI:18420"/>
    </cofactor>
</comment>
<dbReference type="Pfam" id="PF03328">
    <property type="entry name" value="HpcH_HpaI"/>
    <property type="match status" value="1"/>
</dbReference>
<dbReference type="InterPro" id="IPR011206">
    <property type="entry name" value="Citrate_lyase_beta/mcl1/mcl2"/>
</dbReference>
<dbReference type="Gene3D" id="3.20.20.60">
    <property type="entry name" value="Phosphoenolpyruvate-binding domains"/>
    <property type="match status" value="1"/>
</dbReference>
<evidence type="ECO:0000256" key="2">
    <source>
        <dbReference type="ARBA" id="ARBA00005568"/>
    </source>
</evidence>
<dbReference type="GO" id="GO:0000287">
    <property type="term" value="F:magnesium ion binding"/>
    <property type="evidence" value="ECO:0007669"/>
    <property type="project" value="TreeGrafter"/>
</dbReference>
<name>A0A2V2L865_9RHOB</name>
<dbReference type="OrthoDB" id="9800547at2"/>
<feature type="binding site" evidence="6">
    <location>
        <position position="154"/>
    </location>
    <ligand>
        <name>Mg(2+)</name>
        <dbReference type="ChEBI" id="CHEBI:18420"/>
    </ligand>
</feature>
<keyword evidence="8" id="KW-0456">Lyase</keyword>
<reference evidence="8 9" key="1">
    <citation type="submission" date="2018-05" db="EMBL/GenBank/DDBJ databases">
        <title>Rhodobacteraceae gen. nov., sp. nov. isolated from sea water.</title>
        <authorList>
            <person name="Ren Y."/>
        </authorList>
    </citation>
    <scope>NUCLEOTIDE SEQUENCE [LARGE SCALE GENOMIC DNA]</scope>
    <source>
        <strain evidence="8 9">TG-679</strain>
    </source>
</reference>
<proteinExistence type="inferred from homology"/>
<dbReference type="GO" id="GO:0006107">
    <property type="term" value="P:oxaloacetate metabolic process"/>
    <property type="evidence" value="ECO:0007669"/>
    <property type="project" value="TreeGrafter"/>
</dbReference>